<proteinExistence type="predicted"/>
<name>A0A0A1VNP1_MICAE</name>
<gene>
    <name evidence="1" type="ORF">N44_00614</name>
</gene>
<sequence>MREVFTAHISKFVKMPETISLPLRSIIDIVFRELLRRRFRGAEAM</sequence>
<organism evidence="1 2">
    <name type="scientific">Microcystis aeruginosa NIES-44</name>
    <dbReference type="NCBI Taxonomy" id="449439"/>
    <lineage>
        <taxon>Bacteria</taxon>
        <taxon>Bacillati</taxon>
        <taxon>Cyanobacteriota</taxon>
        <taxon>Cyanophyceae</taxon>
        <taxon>Oscillatoriophycideae</taxon>
        <taxon>Chroococcales</taxon>
        <taxon>Microcystaceae</taxon>
        <taxon>Microcystis</taxon>
    </lineage>
</organism>
<comment type="caution">
    <text evidence="1">The sequence shown here is derived from an EMBL/GenBank/DDBJ whole genome shotgun (WGS) entry which is preliminary data.</text>
</comment>
<accession>A0A0A1VNP1</accession>
<dbReference type="EMBL" id="BBPA01000002">
    <property type="protein sequence ID" value="GAL91245.1"/>
    <property type="molecule type" value="Genomic_DNA"/>
</dbReference>
<protein>
    <submittedName>
        <fullName evidence="1">Uncharacterized protein</fullName>
    </submittedName>
</protein>
<dbReference type="AlphaFoldDB" id="A0A0A1VNP1"/>
<reference evidence="2" key="1">
    <citation type="journal article" date="2015" name="Genome">
        <title>Whole Genome Sequence of the Non-Microcystin-Producing Microcystis aeruginosa Strain NIES-44.</title>
        <authorList>
            <person name="Okano K."/>
            <person name="Miyata N."/>
            <person name="Ozaki Y."/>
        </authorList>
    </citation>
    <scope>NUCLEOTIDE SEQUENCE [LARGE SCALE GENOMIC DNA]</scope>
    <source>
        <strain evidence="2">NIES-44</strain>
    </source>
</reference>
<evidence type="ECO:0000313" key="2">
    <source>
        <dbReference type="Proteomes" id="UP000030321"/>
    </source>
</evidence>
<evidence type="ECO:0000313" key="1">
    <source>
        <dbReference type="EMBL" id="GAL91245.1"/>
    </source>
</evidence>
<dbReference type="Proteomes" id="UP000030321">
    <property type="component" value="Unassembled WGS sequence"/>
</dbReference>